<dbReference type="EMBL" id="BLAL01000005">
    <property type="protein sequence ID" value="GES73070.1"/>
    <property type="molecule type" value="Genomic_DNA"/>
</dbReference>
<dbReference type="Pfam" id="PF13768">
    <property type="entry name" value="VWA_3"/>
    <property type="match status" value="1"/>
</dbReference>
<gene>
    <name evidence="2" type="ORF">RCL2_000061100</name>
</gene>
<sequence>MNIDENPKISKIILTEQITYLEKDFILVVKSKDLDQPRALVEYNPETQINCVMLTLVPKFSLNMVISELVFIVDRYVIIRLKAAQALELLLRSLPEDCYFNVISFGSHYDSLFPKSQLYSETSLSEALNLAQTMTSNYGGTEIYSALEWVFENSRDDMPTSIFLITDGEVWNVDQIVELVSKNEEKKKDDLRLFSLGIGDSVSHNLVESVARAGKGYAQFVTSDERMDKKVIGIFMSDDNIEPPPTTPSDTFTDSKAQQAPYIIPPIYPGVRFIVYCILEKNIEPCKVINLKAASQDGPMKLDIPLDPVTLQGSKIHRLAARKLIQDLDDKKSFIHKYPKIFKIYKKREVPIMSNVIWAKSLSVSYQAVVAQYCAVKAVEADEEKSVNIPPQESSQEVNVDHKEPKIENLFEFLGLQSFDGKFLPSKTFYNFFYKNYLDGFINFKQEIEKELNELSEKEIEEILTSCVAIAYLKVVMFDNFKDECEMCYGKAEKVLKKMIGNNEKEKLITEKAEECIKNWVGNNSS</sequence>
<feature type="domain" description="VWFA" evidence="1">
    <location>
        <begin position="68"/>
        <end position="235"/>
    </location>
</feature>
<dbReference type="OrthoDB" id="1729737at2759"/>
<proteinExistence type="predicted"/>
<dbReference type="Proteomes" id="UP000615446">
    <property type="component" value="Unassembled WGS sequence"/>
</dbReference>
<evidence type="ECO:0000313" key="2">
    <source>
        <dbReference type="EMBL" id="GES73070.1"/>
    </source>
</evidence>
<organism evidence="2 3">
    <name type="scientific">Rhizophagus clarus</name>
    <dbReference type="NCBI Taxonomy" id="94130"/>
    <lineage>
        <taxon>Eukaryota</taxon>
        <taxon>Fungi</taxon>
        <taxon>Fungi incertae sedis</taxon>
        <taxon>Mucoromycota</taxon>
        <taxon>Glomeromycotina</taxon>
        <taxon>Glomeromycetes</taxon>
        <taxon>Glomerales</taxon>
        <taxon>Glomeraceae</taxon>
        <taxon>Rhizophagus</taxon>
    </lineage>
</organism>
<dbReference type="AlphaFoldDB" id="A0A8H3QA58"/>
<reference evidence="2" key="1">
    <citation type="submission" date="2019-10" db="EMBL/GenBank/DDBJ databases">
        <title>Conservation and host-specific expression of non-tandemly repeated heterogenous ribosome RNA gene in arbuscular mycorrhizal fungi.</title>
        <authorList>
            <person name="Maeda T."/>
            <person name="Kobayashi Y."/>
            <person name="Nakagawa T."/>
            <person name="Ezawa T."/>
            <person name="Yamaguchi K."/>
            <person name="Bino T."/>
            <person name="Nishimoto Y."/>
            <person name="Shigenobu S."/>
            <person name="Kawaguchi M."/>
        </authorList>
    </citation>
    <scope>NUCLEOTIDE SEQUENCE</scope>
    <source>
        <strain evidence="2">HR1</strain>
    </source>
</reference>
<dbReference type="PANTHER" id="PTHR45737">
    <property type="entry name" value="VON WILLEBRAND FACTOR A DOMAIN-CONTAINING PROTEIN 5A"/>
    <property type="match status" value="1"/>
</dbReference>
<name>A0A8H3QA58_9GLOM</name>
<evidence type="ECO:0000313" key="3">
    <source>
        <dbReference type="Proteomes" id="UP000615446"/>
    </source>
</evidence>
<dbReference type="Gene3D" id="3.40.50.410">
    <property type="entry name" value="von Willebrand factor, type A domain"/>
    <property type="match status" value="1"/>
</dbReference>
<dbReference type="InterPro" id="IPR036465">
    <property type="entry name" value="vWFA_dom_sf"/>
</dbReference>
<protein>
    <submittedName>
        <fullName evidence="2">von Willebrand factor A domain-containing protein DDB_G0267758-like</fullName>
    </submittedName>
</protein>
<dbReference type="PROSITE" id="PS50234">
    <property type="entry name" value="VWFA"/>
    <property type="match status" value="1"/>
</dbReference>
<comment type="caution">
    <text evidence="2">The sequence shown here is derived from an EMBL/GenBank/DDBJ whole genome shotgun (WGS) entry which is preliminary data.</text>
</comment>
<dbReference type="InterPro" id="IPR002035">
    <property type="entry name" value="VWF_A"/>
</dbReference>
<dbReference type="PANTHER" id="PTHR45737:SF6">
    <property type="entry name" value="VON WILLEBRAND FACTOR A DOMAIN-CONTAINING PROTEIN 5A"/>
    <property type="match status" value="1"/>
</dbReference>
<evidence type="ECO:0000259" key="1">
    <source>
        <dbReference type="PROSITE" id="PS50234"/>
    </source>
</evidence>
<dbReference type="SUPFAM" id="SSF53300">
    <property type="entry name" value="vWA-like"/>
    <property type="match status" value="1"/>
</dbReference>
<accession>A0A8H3QA58</accession>